<protein>
    <submittedName>
        <fullName evidence="2">Uncharacterized protein</fullName>
    </submittedName>
</protein>
<name>A0A6C0AU22_9ZZZZ</name>
<feature type="compositionally biased region" description="Low complexity" evidence="1">
    <location>
        <begin position="123"/>
        <end position="152"/>
    </location>
</feature>
<feature type="region of interest" description="Disordered" evidence="1">
    <location>
        <begin position="119"/>
        <end position="157"/>
    </location>
</feature>
<proteinExistence type="predicted"/>
<accession>A0A6C0AU22</accession>
<reference evidence="2" key="1">
    <citation type="journal article" date="2020" name="Nature">
        <title>Giant virus diversity and host interactions through global metagenomics.</title>
        <authorList>
            <person name="Schulz F."/>
            <person name="Roux S."/>
            <person name="Paez-Espino D."/>
            <person name="Jungbluth S."/>
            <person name="Walsh D.A."/>
            <person name="Denef V.J."/>
            <person name="McMahon K.D."/>
            <person name="Konstantinidis K.T."/>
            <person name="Eloe-Fadrosh E.A."/>
            <person name="Kyrpides N.C."/>
            <person name="Woyke T."/>
        </authorList>
    </citation>
    <scope>NUCLEOTIDE SEQUENCE</scope>
    <source>
        <strain evidence="2">GVMAG-S-1103017-74</strain>
    </source>
</reference>
<dbReference type="AlphaFoldDB" id="A0A6C0AU22"/>
<organism evidence="2">
    <name type="scientific">viral metagenome</name>
    <dbReference type="NCBI Taxonomy" id="1070528"/>
    <lineage>
        <taxon>unclassified sequences</taxon>
        <taxon>metagenomes</taxon>
        <taxon>organismal metagenomes</taxon>
    </lineage>
</organism>
<dbReference type="EMBL" id="MN740865">
    <property type="protein sequence ID" value="QHS83056.1"/>
    <property type="molecule type" value="Genomic_DNA"/>
</dbReference>
<sequence>MAELGIVYNACDAAQPDSVRVLTRHGVTEHRAHHIYGVHEAPPANAWRCFLVYTDAVKGGTGVRAVAEQDVYAGRARLHSAIACGTLPRRTLKLARQLVQTLVSQHGISCKYSATITGEAQDDSSSVSSDFSSDSSDSSSDSSDSSSDSSDSTLDEVAADDGQGLGLVTVQNEAVLAPAVHDRDNDSPPIVALQDAATVSGDSADGASVCSSDVQVQRAALSGAGSAGPAVPSGFAERCMQSLALHTFDGRRDGLVHTLLCCTRCGISGNSVLRETETWQYVWSAFQRMSLAMMGSNDDMVRSVCAMTDPVCAAYRAVFPELYELNTTTIPWPARVVHDGVRQRLSAVSMPLSPDAAHDALSEVLSMRAPGACPLALANDARFIIMCCAF</sequence>
<evidence type="ECO:0000256" key="1">
    <source>
        <dbReference type="SAM" id="MobiDB-lite"/>
    </source>
</evidence>
<evidence type="ECO:0000313" key="2">
    <source>
        <dbReference type="EMBL" id="QHS83056.1"/>
    </source>
</evidence>